<feature type="compositionally biased region" description="Polar residues" evidence="1">
    <location>
        <begin position="12"/>
        <end position="25"/>
    </location>
</feature>
<dbReference type="Gene3D" id="3.80.10.10">
    <property type="entry name" value="Ribonuclease Inhibitor"/>
    <property type="match status" value="1"/>
</dbReference>
<dbReference type="Proteomes" id="UP000703661">
    <property type="component" value="Unassembled WGS sequence"/>
</dbReference>
<reference evidence="2" key="1">
    <citation type="journal article" date="2020" name="Fungal Divers.">
        <title>Resolving the Mortierellaceae phylogeny through synthesis of multi-gene phylogenetics and phylogenomics.</title>
        <authorList>
            <person name="Vandepol N."/>
            <person name="Liber J."/>
            <person name="Desiro A."/>
            <person name="Na H."/>
            <person name="Kennedy M."/>
            <person name="Barry K."/>
            <person name="Grigoriev I.V."/>
            <person name="Miller A.N."/>
            <person name="O'Donnell K."/>
            <person name="Stajich J.E."/>
            <person name="Bonito G."/>
        </authorList>
    </citation>
    <scope>NUCLEOTIDE SEQUENCE</scope>
    <source>
        <strain evidence="2">NRRL 2769</strain>
    </source>
</reference>
<dbReference type="SUPFAM" id="SSF52047">
    <property type="entry name" value="RNI-like"/>
    <property type="match status" value="1"/>
</dbReference>
<gene>
    <name evidence="2" type="ORF">BGZ80_010503</name>
</gene>
<evidence type="ECO:0000256" key="1">
    <source>
        <dbReference type="SAM" id="MobiDB-lite"/>
    </source>
</evidence>
<name>A0A9P6MVK2_9FUNG</name>
<comment type="caution">
    <text evidence="2">The sequence shown here is derived from an EMBL/GenBank/DDBJ whole genome shotgun (WGS) entry which is preliminary data.</text>
</comment>
<evidence type="ECO:0008006" key="4">
    <source>
        <dbReference type="Google" id="ProtNLM"/>
    </source>
</evidence>
<accession>A0A9P6MVK2</accession>
<organism evidence="2 3">
    <name type="scientific">Entomortierella chlamydospora</name>
    <dbReference type="NCBI Taxonomy" id="101097"/>
    <lineage>
        <taxon>Eukaryota</taxon>
        <taxon>Fungi</taxon>
        <taxon>Fungi incertae sedis</taxon>
        <taxon>Mucoromycota</taxon>
        <taxon>Mortierellomycotina</taxon>
        <taxon>Mortierellomycetes</taxon>
        <taxon>Mortierellales</taxon>
        <taxon>Mortierellaceae</taxon>
        <taxon>Entomortierella</taxon>
    </lineage>
</organism>
<keyword evidence="3" id="KW-1185">Reference proteome</keyword>
<sequence length="647" mass="74095">MNLPSLMRPRAKQSSTVGKRSRPATTPSPLYIPEILSVILSFMSQHTLIHTVRFVCKQWLAQARPWIQIHAIWKDFDNGKHNREVLYPHLHMVTDLCVKFGRGWYYDGTLTLWDELSEKIDALNATNQLYITKLAMVHVTHLIPMVYPILSKIGTLTDIHLTEVSSPEVHLGSILELCPKLRRLHIDNESCTGDHRIMDRTSPRQENTAAVASSGVETLIIRGMRIEQSIMEGILQRCSSLQRLKLDQVLDAEQHVTSFDQAKFFASVAKSCPQLKSFHFSFYNQHISSENATSLIQTFYPKNSLATPGQSNQIQPQRPRQEPFDTLSVLDRDIDRLTSHIFLAPILDPSFINVITTLEIMPSIQQSHHDCIVHALHNVLCSTPTLLHLLAPTVPYFAEYLDLSDPTDIERSYPLWNCSSGCPAAETDFTKKRIWACRGLRTLQLRFISKLKPDEANPENARKMFGYISRVCPDLRELAIYRWELNLKLEGGLCLLSRLKYLKKLTVMSWAKTKLKKKDLEWMTQYPQKKFSQRVRWRKMKKANKSKSSAMSDAKHSDTNGNIELKRDLKLEDLRDVGSIADLEACRKELWQNTSSGGCWPFLEFLGIRHSDGKHRGPGRYLPTMVAKILPGVEFSCNYSRLLNKMS</sequence>
<dbReference type="EMBL" id="JAAAID010000738">
    <property type="protein sequence ID" value="KAG0014329.1"/>
    <property type="molecule type" value="Genomic_DNA"/>
</dbReference>
<evidence type="ECO:0000313" key="3">
    <source>
        <dbReference type="Proteomes" id="UP000703661"/>
    </source>
</evidence>
<feature type="region of interest" description="Disordered" evidence="1">
    <location>
        <begin position="1"/>
        <end position="25"/>
    </location>
</feature>
<evidence type="ECO:0000313" key="2">
    <source>
        <dbReference type="EMBL" id="KAG0014329.1"/>
    </source>
</evidence>
<dbReference type="InterPro" id="IPR032675">
    <property type="entry name" value="LRR_dom_sf"/>
</dbReference>
<dbReference type="AlphaFoldDB" id="A0A9P6MVK2"/>
<protein>
    <recommendedName>
        <fullName evidence="4">F-box domain-containing protein</fullName>
    </recommendedName>
</protein>
<proteinExistence type="predicted"/>